<dbReference type="InterPro" id="IPR050204">
    <property type="entry name" value="AraC_XylS_family_regulators"/>
</dbReference>
<dbReference type="PRINTS" id="PR00032">
    <property type="entry name" value="HTHARAC"/>
</dbReference>
<comment type="caution">
    <text evidence="5">The sequence shown here is derived from an EMBL/GenBank/DDBJ whole genome shotgun (WGS) entry which is preliminary data.</text>
</comment>
<keyword evidence="3" id="KW-0804">Transcription</keyword>
<sequence length="336" mass="36631">MAEREQSNGCERTDGPAIVSLRTRELDMREGHAQWASTLEQLYCETDVAWPDPRRHFDAEWGGRPFGDLHISTIRADAHTVVRSPAMIESDSGTGYLVCLVTDGQVEVEQSGRAAVVDRGSFVLLDCAAPFVFHSPAPFRQVVVRSPREVLTSRLPGRIVEHGTARSITGHSGAGGLVGRLFVDIADMNAPMSEGAAVAFASSAVDMLATALTEGSVVTSAADLHRTEDLTRVQRVIEQNLHDTDVTLSDIAAAAGMSLRTVHKLFSAEGTTTRAWLHQARLERARKYLLTTDLSVAEVSECAGFRDVSHFSRLFRGTYGTSPGQYRKERAHRGSQ</sequence>
<evidence type="ECO:0000313" key="5">
    <source>
        <dbReference type="EMBL" id="GCE37391.1"/>
    </source>
</evidence>
<keyword evidence="6" id="KW-1185">Reference proteome</keyword>
<dbReference type="PANTHER" id="PTHR46796">
    <property type="entry name" value="HTH-TYPE TRANSCRIPTIONAL ACTIVATOR RHAS-RELATED"/>
    <property type="match status" value="1"/>
</dbReference>
<dbReference type="AlphaFoldDB" id="A0A402C1F6"/>
<dbReference type="PROSITE" id="PS01124">
    <property type="entry name" value="HTH_ARAC_FAMILY_2"/>
    <property type="match status" value="1"/>
</dbReference>
<evidence type="ECO:0000256" key="1">
    <source>
        <dbReference type="ARBA" id="ARBA00023015"/>
    </source>
</evidence>
<evidence type="ECO:0000256" key="3">
    <source>
        <dbReference type="ARBA" id="ARBA00023163"/>
    </source>
</evidence>
<dbReference type="GO" id="GO:0043565">
    <property type="term" value="F:sequence-specific DNA binding"/>
    <property type="evidence" value="ECO:0007669"/>
    <property type="project" value="InterPro"/>
</dbReference>
<dbReference type="Pfam" id="PF14525">
    <property type="entry name" value="AraC_binding_2"/>
    <property type="match status" value="1"/>
</dbReference>
<dbReference type="Pfam" id="PF12833">
    <property type="entry name" value="HTH_18"/>
    <property type="match status" value="1"/>
</dbReference>
<evidence type="ECO:0000313" key="6">
    <source>
        <dbReference type="Proteomes" id="UP000287519"/>
    </source>
</evidence>
<dbReference type="InterPro" id="IPR018060">
    <property type="entry name" value="HTH_AraC"/>
</dbReference>
<dbReference type="Proteomes" id="UP000287519">
    <property type="component" value="Unassembled WGS sequence"/>
</dbReference>
<organism evidence="5 6">
    <name type="scientific">Rhodococcus wratislaviensis</name>
    <name type="common">Tsukamurella wratislaviensis</name>
    <dbReference type="NCBI Taxonomy" id="44752"/>
    <lineage>
        <taxon>Bacteria</taxon>
        <taxon>Bacillati</taxon>
        <taxon>Actinomycetota</taxon>
        <taxon>Actinomycetes</taxon>
        <taxon>Mycobacteriales</taxon>
        <taxon>Nocardiaceae</taxon>
        <taxon>Rhodococcus</taxon>
    </lineage>
</organism>
<evidence type="ECO:0000256" key="2">
    <source>
        <dbReference type="ARBA" id="ARBA00023125"/>
    </source>
</evidence>
<proteinExistence type="predicted"/>
<accession>A0A402C1F6</accession>
<keyword evidence="2" id="KW-0238">DNA-binding</keyword>
<dbReference type="SUPFAM" id="SSF46689">
    <property type="entry name" value="Homeodomain-like"/>
    <property type="match status" value="1"/>
</dbReference>
<keyword evidence="1" id="KW-0805">Transcription regulation</keyword>
<dbReference type="InterPro" id="IPR035418">
    <property type="entry name" value="AraC-bd_2"/>
</dbReference>
<dbReference type="Gene3D" id="1.10.10.60">
    <property type="entry name" value="Homeodomain-like"/>
    <property type="match status" value="1"/>
</dbReference>
<dbReference type="SMART" id="SM00342">
    <property type="entry name" value="HTH_ARAC"/>
    <property type="match status" value="1"/>
</dbReference>
<dbReference type="OrthoDB" id="9799345at2"/>
<dbReference type="InterPro" id="IPR020449">
    <property type="entry name" value="Tscrpt_reg_AraC-type_HTH"/>
</dbReference>
<dbReference type="GO" id="GO:0003700">
    <property type="term" value="F:DNA-binding transcription factor activity"/>
    <property type="evidence" value="ECO:0007669"/>
    <property type="project" value="InterPro"/>
</dbReference>
<gene>
    <name evidence="5" type="ORF">Rhow_007988</name>
</gene>
<evidence type="ECO:0000259" key="4">
    <source>
        <dbReference type="PROSITE" id="PS01124"/>
    </source>
</evidence>
<reference evidence="5 6" key="1">
    <citation type="submission" date="2018-11" db="EMBL/GenBank/DDBJ databases">
        <title>Microbial catabolism of amino acid.</title>
        <authorList>
            <person name="Hibi M."/>
            <person name="Ogawa J."/>
        </authorList>
    </citation>
    <scope>NUCLEOTIDE SEQUENCE [LARGE SCALE GENOMIC DNA]</scope>
    <source>
        <strain evidence="5 6">C31-06</strain>
    </source>
</reference>
<dbReference type="EMBL" id="BHYM01000008">
    <property type="protein sequence ID" value="GCE37391.1"/>
    <property type="molecule type" value="Genomic_DNA"/>
</dbReference>
<dbReference type="InterPro" id="IPR009057">
    <property type="entry name" value="Homeodomain-like_sf"/>
</dbReference>
<dbReference type="PANTHER" id="PTHR46796:SF6">
    <property type="entry name" value="ARAC SUBFAMILY"/>
    <property type="match status" value="1"/>
</dbReference>
<feature type="domain" description="HTH araC/xylS-type" evidence="4">
    <location>
        <begin position="231"/>
        <end position="329"/>
    </location>
</feature>
<name>A0A402C1F6_RHOWR</name>
<protein>
    <submittedName>
        <fullName evidence="5">Type III secretion thermoregulatory protein (LcrF,VirF,transcription regulation of virulence plasmid)</fullName>
    </submittedName>
</protein>
<dbReference type="RefSeq" id="WP_124390182.1">
    <property type="nucleotide sequence ID" value="NZ_BHYM01000008.1"/>
</dbReference>